<dbReference type="PROSITE" id="PS50016">
    <property type="entry name" value="ZF_PHD_2"/>
    <property type="match status" value="2"/>
</dbReference>
<dbReference type="InterPro" id="IPR001965">
    <property type="entry name" value="Znf_PHD"/>
</dbReference>
<gene>
    <name evidence="7" type="ORF">IZO911_LOCUS24131</name>
    <name evidence="8" type="ORF">KXQ929_LOCUS4340</name>
</gene>
<dbReference type="SMART" id="SM00249">
    <property type="entry name" value="PHD"/>
    <property type="match status" value="2"/>
</dbReference>
<feature type="domain" description="PHD-type" evidence="6">
    <location>
        <begin position="61"/>
        <end position="111"/>
    </location>
</feature>
<dbReference type="Pfam" id="PF00628">
    <property type="entry name" value="PHD"/>
    <property type="match status" value="2"/>
</dbReference>
<dbReference type="InterPro" id="IPR019787">
    <property type="entry name" value="Znf_PHD-finger"/>
</dbReference>
<protein>
    <submittedName>
        <fullName evidence="7">Uncharacterized protein</fullName>
    </submittedName>
</protein>
<evidence type="ECO:0000313" key="7">
    <source>
        <dbReference type="EMBL" id="CAF1120801.1"/>
    </source>
</evidence>
<keyword evidence="1" id="KW-0479">Metal-binding</keyword>
<evidence type="ECO:0000259" key="5">
    <source>
        <dbReference type="PROSITE" id="PS50006"/>
    </source>
</evidence>
<evidence type="ECO:0000313" key="9">
    <source>
        <dbReference type="Proteomes" id="UP000663860"/>
    </source>
</evidence>
<evidence type="ECO:0000256" key="3">
    <source>
        <dbReference type="ARBA" id="ARBA00022833"/>
    </source>
</evidence>
<dbReference type="Proteomes" id="UP000663860">
    <property type="component" value="Unassembled WGS sequence"/>
</dbReference>
<dbReference type="Gene3D" id="3.30.40.10">
    <property type="entry name" value="Zinc/RING finger domain, C3HC4 (zinc finger)"/>
    <property type="match status" value="2"/>
</dbReference>
<dbReference type="InterPro" id="IPR008984">
    <property type="entry name" value="SMAD_FHA_dom_sf"/>
</dbReference>
<evidence type="ECO:0000256" key="2">
    <source>
        <dbReference type="ARBA" id="ARBA00022771"/>
    </source>
</evidence>
<dbReference type="PROSITE" id="PS50006">
    <property type="entry name" value="FHA_DOMAIN"/>
    <property type="match status" value="1"/>
</dbReference>
<dbReference type="InterPro" id="IPR042163">
    <property type="entry name" value="PHF12"/>
</dbReference>
<keyword evidence="2 4" id="KW-0863">Zinc-finger</keyword>
<dbReference type="InterPro" id="IPR013083">
    <property type="entry name" value="Znf_RING/FYVE/PHD"/>
</dbReference>
<dbReference type="EMBL" id="CAJNOE010000287">
    <property type="protein sequence ID" value="CAF1120801.1"/>
    <property type="molecule type" value="Genomic_DNA"/>
</dbReference>
<dbReference type="Gene3D" id="2.60.200.20">
    <property type="match status" value="1"/>
</dbReference>
<reference evidence="7" key="1">
    <citation type="submission" date="2021-02" db="EMBL/GenBank/DDBJ databases">
        <authorList>
            <person name="Nowell W R."/>
        </authorList>
    </citation>
    <scope>NUCLEOTIDE SEQUENCE</scope>
</reference>
<evidence type="ECO:0000256" key="1">
    <source>
        <dbReference type="ARBA" id="ARBA00022723"/>
    </source>
</evidence>
<dbReference type="EMBL" id="CAJOBB010000149">
    <property type="protein sequence ID" value="CAF3585353.1"/>
    <property type="molecule type" value="Genomic_DNA"/>
</dbReference>
<feature type="domain" description="PHD-type" evidence="6">
    <location>
        <begin position="235"/>
        <end position="288"/>
    </location>
</feature>
<dbReference type="SUPFAM" id="SSF49879">
    <property type="entry name" value="SMAD/FHA domain"/>
    <property type="match status" value="1"/>
</dbReference>
<evidence type="ECO:0000259" key="6">
    <source>
        <dbReference type="PROSITE" id="PS50016"/>
    </source>
</evidence>
<dbReference type="GO" id="GO:0003714">
    <property type="term" value="F:transcription corepressor activity"/>
    <property type="evidence" value="ECO:0007669"/>
    <property type="project" value="InterPro"/>
</dbReference>
<dbReference type="GO" id="GO:0000122">
    <property type="term" value="P:negative regulation of transcription by RNA polymerase II"/>
    <property type="evidence" value="ECO:0007669"/>
    <property type="project" value="TreeGrafter"/>
</dbReference>
<evidence type="ECO:0000313" key="8">
    <source>
        <dbReference type="EMBL" id="CAF3585353.1"/>
    </source>
</evidence>
<dbReference type="GO" id="GO:0008270">
    <property type="term" value="F:zinc ion binding"/>
    <property type="evidence" value="ECO:0007669"/>
    <property type="project" value="UniProtKB-KW"/>
</dbReference>
<dbReference type="CDD" id="cd15534">
    <property type="entry name" value="PHD2_PHF12_Rco1"/>
    <property type="match status" value="1"/>
</dbReference>
<dbReference type="AlphaFoldDB" id="A0A814QIJ4"/>
<comment type="caution">
    <text evidence="7">The sequence shown here is derived from an EMBL/GenBank/DDBJ whole genome shotgun (WGS) entry which is preliminary data.</text>
</comment>
<dbReference type="InterPro" id="IPR000253">
    <property type="entry name" value="FHA_dom"/>
</dbReference>
<dbReference type="Pfam" id="PF00498">
    <property type="entry name" value="FHA"/>
    <property type="match status" value="1"/>
</dbReference>
<evidence type="ECO:0000256" key="4">
    <source>
        <dbReference type="PROSITE-ProRule" id="PRU00146"/>
    </source>
</evidence>
<proteinExistence type="predicted"/>
<dbReference type="PANTHER" id="PTHR46309">
    <property type="entry name" value="PHD FINGER PROTEIN 12"/>
    <property type="match status" value="1"/>
</dbReference>
<sequence length="643" mass="74670">MTHPSMKSMDIKQDPIDLKKIHILHSDSNNNNNNTSIKKVKQYSTLEHIPSTSSNNLMINNNYCHSCGEYYDDIISCDICQTTSHLLCANSSLTKDNMLKDSYFCNDCQLKTKIQDNKDKQQKIILPFRFDPKKSLNLNDCKKTQKHHSTLDEIKLSTASHDQSSDEIKCPAINNKNVLSTSNSKRKRIDSSSSSINPSLFNSDTQLDILHHLFRSCQPEEFHGPSIPSNNLTYQKNCFVCRKSSIKQGPSIQCDYCTLTYHLDCLTPSMITLPLSNKKWMCPNHIEPILNHYLIKKKKISTNHRVKLSHQYSQIKQNTIVQEFTERKQTKDYLLSNTIDNHRLERIDISQIPKTIENFYSQANTKEKQICEIENNNSKEELYVQTTFPSVESSSVYDPCIWDILQAILDHIINNRNYEFSSIEPLSIENDYHLTNSSVKTEYNTFDTIDILLQALNQPDHISDQCTLDKMTKLNTRMTTVDSNEQKQNPNSFSLSIDLTQFHSSHAALIHLRSQHVIYIEKYVIWFGSSSLNDICLKDFYQSHSCPYISEKHACLYYDQKHNLFELLNYSEYGTIVNNFRYGLDIRINDDRNNQQENDNFKKCYCLTKPLYKSAWDGPAQIEQGTVFQIGCHEFLLYRHIVR</sequence>
<name>A0A814QIJ4_9BILA</name>
<feature type="domain" description="FHA" evidence="5">
    <location>
        <begin position="525"/>
        <end position="582"/>
    </location>
</feature>
<keyword evidence="3" id="KW-0862">Zinc</keyword>
<dbReference type="GO" id="GO:0070822">
    <property type="term" value="C:Sin3-type complex"/>
    <property type="evidence" value="ECO:0007669"/>
    <property type="project" value="TreeGrafter"/>
</dbReference>
<dbReference type="SUPFAM" id="SSF57903">
    <property type="entry name" value="FYVE/PHD zinc finger"/>
    <property type="match status" value="2"/>
</dbReference>
<organism evidence="7 9">
    <name type="scientific">Adineta steineri</name>
    <dbReference type="NCBI Taxonomy" id="433720"/>
    <lineage>
        <taxon>Eukaryota</taxon>
        <taxon>Metazoa</taxon>
        <taxon>Spiralia</taxon>
        <taxon>Gnathifera</taxon>
        <taxon>Rotifera</taxon>
        <taxon>Eurotatoria</taxon>
        <taxon>Bdelloidea</taxon>
        <taxon>Adinetida</taxon>
        <taxon>Adinetidae</taxon>
        <taxon>Adineta</taxon>
    </lineage>
</organism>
<dbReference type="InterPro" id="IPR011011">
    <property type="entry name" value="Znf_FYVE_PHD"/>
</dbReference>
<dbReference type="PANTHER" id="PTHR46309:SF1">
    <property type="entry name" value="PHD FINGER PROTEIN 12"/>
    <property type="match status" value="1"/>
</dbReference>
<dbReference type="Proteomes" id="UP000663868">
    <property type="component" value="Unassembled WGS sequence"/>
</dbReference>
<accession>A0A814QIJ4</accession>